<reference evidence="13" key="2">
    <citation type="submission" date="2019-04" db="EMBL/GenBank/DDBJ databases">
        <authorList>
            <person name="Pasella M."/>
        </authorList>
    </citation>
    <scope>NUCLEOTIDE SEQUENCE</scope>
    <source>
        <strain evidence="13">VRM320</strain>
    </source>
</reference>
<dbReference type="Gene3D" id="3.40.50.300">
    <property type="entry name" value="P-loop containing nucleotide triphosphate hydrolases"/>
    <property type="match status" value="2"/>
</dbReference>
<protein>
    <recommendedName>
        <fullName evidence="10">DNA 5'-3' helicase</fullName>
        <ecNumber evidence="10">5.6.2.3</ecNumber>
    </recommendedName>
</protein>
<dbReference type="InterPro" id="IPR027417">
    <property type="entry name" value="P-loop_NTPase"/>
</dbReference>
<dbReference type="PANTHER" id="PTHR30153:SF2">
    <property type="entry name" value="REPLICATIVE DNA HELICASE"/>
    <property type="match status" value="1"/>
</dbReference>
<dbReference type="EC" id="5.6.2.3" evidence="10"/>
<evidence type="ECO:0000256" key="7">
    <source>
        <dbReference type="ARBA" id="ARBA00022840"/>
    </source>
</evidence>
<evidence type="ECO:0000256" key="3">
    <source>
        <dbReference type="ARBA" id="ARBA00022705"/>
    </source>
</evidence>
<dbReference type="InterPro" id="IPR007693">
    <property type="entry name" value="DNA_helicase_DnaB-like_N"/>
</dbReference>
<name>A0A4D6WRT3_9FLOR</name>
<dbReference type="PANTHER" id="PTHR30153">
    <property type="entry name" value="REPLICATIVE DNA HELICASE DNAB"/>
    <property type="match status" value="1"/>
</dbReference>
<proteinExistence type="inferred from homology"/>
<organism evidence="13">
    <name type="scientific">Dicranema revolutum</name>
    <dbReference type="NCBI Taxonomy" id="239144"/>
    <lineage>
        <taxon>Eukaryota</taxon>
        <taxon>Rhodophyta</taxon>
        <taxon>Florideophyceae</taxon>
        <taxon>Rhodymeniophycidae</taxon>
        <taxon>Gigartinales</taxon>
        <taxon>Dicranemataceae</taxon>
        <taxon>Dicranema</taxon>
    </lineage>
</organism>
<dbReference type="EMBL" id="MK814651">
    <property type="protein sequence ID" value="QCI06106.1"/>
    <property type="molecule type" value="Genomic_DNA"/>
</dbReference>
<evidence type="ECO:0000256" key="11">
    <source>
        <dbReference type="ARBA" id="ARBA00048954"/>
    </source>
</evidence>
<dbReference type="AlphaFoldDB" id="A0A4D6WRT3"/>
<dbReference type="SUPFAM" id="SSF48024">
    <property type="entry name" value="N-terminal domain of DnaB helicase"/>
    <property type="match status" value="1"/>
</dbReference>
<keyword evidence="3" id="KW-0235">DNA replication</keyword>
<keyword evidence="7" id="KW-0067">ATP-binding</keyword>
<dbReference type="SMART" id="SM00382">
    <property type="entry name" value="AAA"/>
    <property type="match status" value="1"/>
</dbReference>
<feature type="domain" description="SF4 helicase" evidence="12">
    <location>
        <begin position="536"/>
        <end position="596"/>
    </location>
</feature>
<keyword evidence="5" id="KW-0378">Hydrolase</keyword>
<gene>
    <name evidence="13" type="primary">dnaB</name>
</gene>
<sequence length="596" mass="69831">MNKLYTHSIQPQNYLAEEIIIGHIIINPYSLHNILYILKIEHFFLESHRIIYKNLLNSYSKHKYNILEIIHLLKIQNVLTKIGNIEKIINLIKQSHIFISSINQKFYITQLMKIIDETYKKRLIIQYAYNFINLAYDNKISVEQLYLKLSQQLQYISSDHVNNIITNNQQDVILDLIAHSYDRNKKSIKFNSSISSGFKDLDDIIHSFSRGDLVVIAGRPSMGKTSLAINIAYNTLRKKDIQICIFSLEMTKIQILHKLISIGSQISAYDIMQGKINKYQWNIIQNICQELLISKIYINDSANISIEEINDIAENISKNNNIFIIIDYLQLIQAQELKYDNRVEELSYITRQLKILAQKLKIPIIILSQLNRNIETRSNKKPLLSDLKESGCLPCKFFITTNNNQNISLQHRSQYRLPYLKYKSKIDHCNRNIFNYNLSESITFFIEITFCCVLYYKKKILLTETHPVLTDKSWSIQFILQENESITNCNKSHNLTDTIEKRNLIIILISKNYLVYEVNRNDYSILFHRIFILHNSIEQDADIVIMLYTEELIQKDLIKDKKIIDLLISKNRNGSIGSLKLLFNLPNTAFTNMSIL</sequence>
<keyword evidence="2" id="KW-0639">Primosome</keyword>
<comment type="similarity">
    <text evidence="1">Belongs to the helicase family. DnaB subfamily.</text>
</comment>
<dbReference type="GO" id="GO:0005524">
    <property type="term" value="F:ATP binding"/>
    <property type="evidence" value="ECO:0007669"/>
    <property type="project" value="UniProtKB-KW"/>
</dbReference>
<dbReference type="GO" id="GO:0003677">
    <property type="term" value="F:DNA binding"/>
    <property type="evidence" value="ECO:0007669"/>
    <property type="project" value="UniProtKB-KW"/>
</dbReference>
<dbReference type="InterPro" id="IPR016136">
    <property type="entry name" value="DNA_helicase_N/primase_C"/>
</dbReference>
<keyword evidence="4" id="KW-0547">Nucleotide-binding</keyword>
<dbReference type="PROSITE" id="PS51199">
    <property type="entry name" value="SF4_HELICASE"/>
    <property type="match status" value="2"/>
</dbReference>
<evidence type="ECO:0000256" key="2">
    <source>
        <dbReference type="ARBA" id="ARBA00022515"/>
    </source>
</evidence>
<dbReference type="GO" id="GO:0016787">
    <property type="term" value="F:hydrolase activity"/>
    <property type="evidence" value="ECO:0007669"/>
    <property type="project" value="UniProtKB-KW"/>
</dbReference>
<keyword evidence="9" id="KW-0413">Isomerase</keyword>
<evidence type="ECO:0000256" key="9">
    <source>
        <dbReference type="ARBA" id="ARBA00023235"/>
    </source>
</evidence>
<accession>A0A4D6WRT3</accession>
<reference evidence="13" key="1">
    <citation type="journal article" date="2019" name="Mol. Phylogenet. Evol.">
        <title>Morphological evolution and classification of the red algal order Ceramiales inferred using plastid phylogenomics.</title>
        <authorList>
            <person name="Diaz-Tapia P."/>
            <person name="Pasella M.M."/>
            <person name="Verbruggen H."/>
            <person name="Maggs C.A."/>
        </authorList>
    </citation>
    <scope>NUCLEOTIDE SEQUENCE</scope>
    <source>
        <strain evidence="13">VRM320</strain>
    </source>
</reference>
<comment type="catalytic activity">
    <reaction evidence="11">
        <text>ATP + H2O = ADP + phosphate + H(+)</text>
        <dbReference type="Rhea" id="RHEA:13065"/>
        <dbReference type="ChEBI" id="CHEBI:15377"/>
        <dbReference type="ChEBI" id="CHEBI:15378"/>
        <dbReference type="ChEBI" id="CHEBI:30616"/>
        <dbReference type="ChEBI" id="CHEBI:43474"/>
        <dbReference type="ChEBI" id="CHEBI:456216"/>
        <dbReference type="EC" id="5.6.2.3"/>
    </reaction>
</comment>
<keyword evidence="8" id="KW-0238">DNA-binding</keyword>
<dbReference type="Pfam" id="PF00772">
    <property type="entry name" value="DnaB"/>
    <property type="match status" value="1"/>
</dbReference>
<keyword evidence="13" id="KW-0934">Plastid</keyword>
<evidence type="ECO:0000256" key="5">
    <source>
        <dbReference type="ARBA" id="ARBA00022801"/>
    </source>
</evidence>
<evidence type="ECO:0000259" key="12">
    <source>
        <dbReference type="PROSITE" id="PS51199"/>
    </source>
</evidence>
<dbReference type="InterPro" id="IPR003593">
    <property type="entry name" value="AAA+_ATPase"/>
</dbReference>
<dbReference type="SUPFAM" id="SSF52540">
    <property type="entry name" value="P-loop containing nucleoside triphosphate hydrolases"/>
    <property type="match status" value="1"/>
</dbReference>
<evidence type="ECO:0000256" key="1">
    <source>
        <dbReference type="ARBA" id="ARBA00008428"/>
    </source>
</evidence>
<evidence type="ECO:0000256" key="6">
    <source>
        <dbReference type="ARBA" id="ARBA00022806"/>
    </source>
</evidence>
<dbReference type="Pfam" id="PF03796">
    <property type="entry name" value="DnaB_C"/>
    <property type="match status" value="1"/>
</dbReference>
<dbReference type="Gene3D" id="1.10.860.10">
    <property type="entry name" value="DNAb Helicase, Chain A"/>
    <property type="match status" value="1"/>
</dbReference>
<evidence type="ECO:0000313" key="13">
    <source>
        <dbReference type="EMBL" id="QCI06106.1"/>
    </source>
</evidence>
<dbReference type="InterPro" id="IPR007694">
    <property type="entry name" value="DNA_helicase_DnaB-like_C"/>
</dbReference>
<keyword evidence="6 13" id="KW-0347">Helicase</keyword>
<dbReference type="InterPro" id="IPR036185">
    <property type="entry name" value="DNA_heli_DnaB-like_N_sf"/>
</dbReference>
<feature type="domain" description="SF4 helicase" evidence="12">
    <location>
        <begin position="187"/>
        <end position="391"/>
    </location>
</feature>
<dbReference type="GO" id="GO:0005829">
    <property type="term" value="C:cytosol"/>
    <property type="evidence" value="ECO:0007669"/>
    <property type="project" value="TreeGrafter"/>
</dbReference>
<geneLocation type="plastid" evidence="13"/>
<evidence type="ECO:0000256" key="10">
    <source>
        <dbReference type="ARBA" id="ARBA00044969"/>
    </source>
</evidence>
<evidence type="ECO:0000256" key="4">
    <source>
        <dbReference type="ARBA" id="ARBA00022741"/>
    </source>
</evidence>
<dbReference type="GO" id="GO:0043139">
    <property type="term" value="F:5'-3' DNA helicase activity"/>
    <property type="evidence" value="ECO:0007669"/>
    <property type="project" value="UniProtKB-EC"/>
</dbReference>
<evidence type="ECO:0000256" key="8">
    <source>
        <dbReference type="ARBA" id="ARBA00023125"/>
    </source>
</evidence>
<dbReference type="GO" id="GO:0006269">
    <property type="term" value="P:DNA replication, synthesis of primer"/>
    <property type="evidence" value="ECO:0007669"/>
    <property type="project" value="UniProtKB-KW"/>
</dbReference>